<organism evidence="1 2">
    <name type="scientific">Methylorubrum aminovorans</name>
    <dbReference type="NCBI Taxonomy" id="269069"/>
    <lineage>
        <taxon>Bacteria</taxon>
        <taxon>Pseudomonadati</taxon>
        <taxon>Pseudomonadota</taxon>
        <taxon>Alphaproteobacteria</taxon>
        <taxon>Hyphomicrobiales</taxon>
        <taxon>Methylobacteriaceae</taxon>
        <taxon>Methylorubrum</taxon>
    </lineage>
</organism>
<dbReference type="Proteomes" id="UP001055039">
    <property type="component" value="Unassembled WGS sequence"/>
</dbReference>
<reference evidence="1" key="1">
    <citation type="journal article" date="2021" name="Front. Microbiol.">
        <title>Comprehensive Comparative Genomics and Phenotyping of Methylobacterium Species.</title>
        <authorList>
            <person name="Alessa O."/>
            <person name="Ogura Y."/>
            <person name="Fujitani Y."/>
            <person name="Takami H."/>
            <person name="Hayashi T."/>
            <person name="Sahin N."/>
            <person name="Tani A."/>
        </authorList>
    </citation>
    <scope>NUCLEOTIDE SEQUENCE</scope>
    <source>
        <strain evidence="1">NBRC 15686</strain>
    </source>
</reference>
<comment type="caution">
    <text evidence="1">The sequence shown here is derived from an EMBL/GenBank/DDBJ whole genome shotgun (WGS) entry which is preliminary data.</text>
</comment>
<reference evidence="1" key="2">
    <citation type="submission" date="2021-08" db="EMBL/GenBank/DDBJ databases">
        <authorList>
            <person name="Tani A."/>
            <person name="Ola A."/>
            <person name="Ogura Y."/>
            <person name="Katsura K."/>
            <person name="Hayashi T."/>
        </authorList>
    </citation>
    <scope>NUCLEOTIDE SEQUENCE</scope>
    <source>
        <strain evidence="1">NBRC 15686</strain>
    </source>
</reference>
<dbReference type="EMBL" id="BPRC01000026">
    <property type="protein sequence ID" value="GJE67364.1"/>
    <property type="molecule type" value="Genomic_DNA"/>
</dbReference>
<evidence type="ECO:0000313" key="1">
    <source>
        <dbReference type="EMBL" id="GJE67364.1"/>
    </source>
</evidence>
<gene>
    <name evidence="1" type="ORF">LNAOJCKE_4595</name>
</gene>
<evidence type="ECO:0000313" key="2">
    <source>
        <dbReference type="Proteomes" id="UP001055039"/>
    </source>
</evidence>
<proteinExistence type="predicted"/>
<accession>A0ABQ4UJ57</accession>
<sequence length="119" mass="12825">MAAPVPLRSDFDAPRLRALAKTSRIQPRYAVSWHSRPSTQADRVHKQRRSAGLGCRPCMIGLLAFNAQGPGGLIDGKAPGARPRLNAAQREALRTLVEQGPTPTAQGVVGRVPWRGVAR</sequence>
<protein>
    <submittedName>
        <fullName evidence="1">Uncharacterized protein</fullName>
    </submittedName>
</protein>
<keyword evidence="2" id="KW-1185">Reference proteome</keyword>
<name>A0ABQ4UJ57_9HYPH</name>